<organism evidence="1 2">
    <name type="scientific">Rhizophagus irregularis</name>
    <dbReference type="NCBI Taxonomy" id="588596"/>
    <lineage>
        <taxon>Eukaryota</taxon>
        <taxon>Fungi</taxon>
        <taxon>Fungi incertae sedis</taxon>
        <taxon>Mucoromycota</taxon>
        <taxon>Glomeromycotina</taxon>
        <taxon>Glomeromycetes</taxon>
        <taxon>Glomerales</taxon>
        <taxon>Glomeraceae</taxon>
        <taxon>Rhizophagus</taxon>
    </lineage>
</organism>
<name>A0A2N0NUG6_9GLOM</name>
<evidence type="ECO:0000313" key="2">
    <source>
        <dbReference type="Proteomes" id="UP000232722"/>
    </source>
</evidence>
<sequence>MSLHENNNLFDSLFENFTEGSEESDNYVDSDNVSDDYEFLDPCIDLEERNVSFLHKIFIDNDEISSSNSDNYEFDLESEGESEIESQNDIYNNSGEFDEIINNIEQKELTACVVIDFFDGKFQRCGNKEGNIRQLRNLIGTWQVDRDVIREVDGNLQKLGVCDLHFQFDNKYLHNSKEKQLKKFEMGMIQWSRCIGCTQHSWRLNEHNIQVPCIGQYSCKALKVCRPLCVQAFDNININQKSLCYSCYEEFGGHIYQRPGRGKKGNTCEQLHLEDTSKGLEFLGNWLIHFSQAQNEEIKNEALIALVNALIPFTSFPISNKQALVKSISKKSFKFGNIYDVTQGSSHAILRMAFQAQLPINRTEPEVVVELTADTPLFGMNSKTDQILITFQEIFKELLHIKNNNGELSYKKDFDAKSIKHNILSKLDYGCLGPSPNVIILEPGMNPNSDEEILRAAEMYKKDFNLKDSDFLDIVADEAIYRRLIKGKKKWPKLRPHLGQWHTSKDFCSVLLVLFSSYGLLSLASRLGIVVGIAINIYITSKNIPFSEIMDGKNDTHICLKVWYLYYKWAGIWKAHRMGIHIGNFNIQRDSLAAAAPLFASTAKSNYTTVIAHFLLTIAAHPQLEENLHHVGSFKIPREKSEENDPFYTCFGFDEALETFRVKYIKQNITRNTIDEKNLRNQIKACQDERERIDLLLYEYLDNNTVLHTERTSES</sequence>
<proteinExistence type="predicted"/>
<dbReference type="AlphaFoldDB" id="A0A2N0NUG6"/>
<dbReference type="EMBL" id="LLXJ01002742">
    <property type="protein sequence ID" value="PKB98219.1"/>
    <property type="molecule type" value="Genomic_DNA"/>
</dbReference>
<dbReference type="VEuPathDB" id="FungiDB:RhiirFUN_000281"/>
<protein>
    <submittedName>
        <fullName evidence="1">Uncharacterized protein</fullName>
    </submittedName>
</protein>
<reference evidence="1 2" key="1">
    <citation type="submission" date="2016-04" db="EMBL/GenBank/DDBJ databases">
        <title>Genome analyses suggest a sexual origin of heterokaryosis in a supposedly ancient asexual fungus.</title>
        <authorList>
            <person name="Ropars J."/>
            <person name="Sedzielewska K."/>
            <person name="Noel J."/>
            <person name="Charron P."/>
            <person name="Farinelli L."/>
            <person name="Marton T."/>
            <person name="Kruger M."/>
            <person name="Pelin A."/>
            <person name="Brachmann A."/>
            <person name="Corradi N."/>
        </authorList>
    </citation>
    <scope>NUCLEOTIDE SEQUENCE [LARGE SCALE GENOMIC DNA]</scope>
    <source>
        <strain evidence="1 2">A5</strain>
    </source>
</reference>
<dbReference type="VEuPathDB" id="FungiDB:RhiirA1_454521"/>
<gene>
    <name evidence="1" type="ORF">RhiirA5_431730</name>
</gene>
<evidence type="ECO:0000313" key="1">
    <source>
        <dbReference type="EMBL" id="PKB98219.1"/>
    </source>
</evidence>
<reference evidence="1 2" key="2">
    <citation type="submission" date="2017-09" db="EMBL/GenBank/DDBJ databases">
        <title>Extensive intraspecific genome diversity in a model arbuscular mycorrhizal fungus.</title>
        <authorList>
            <person name="Chen E.C."/>
            <person name="Morin E."/>
            <person name="Beaudet D."/>
            <person name="Noel J."/>
            <person name="Ndikumana S."/>
            <person name="Charron P."/>
            <person name="St-Onge C."/>
            <person name="Giorgi J."/>
            <person name="Grigoriev I.V."/>
            <person name="Roux C."/>
            <person name="Martin F.M."/>
            <person name="Corradi N."/>
        </authorList>
    </citation>
    <scope>NUCLEOTIDE SEQUENCE [LARGE SCALE GENOMIC DNA]</scope>
    <source>
        <strain evidence="1 2">A5</strain>
    </source>
</reference>
<dbReference type="VEuPathDB" id="FungiDB:FUN_015639"/>
<accession>A0A2N0NUG6</accession>
<comment type="caution">
    <text evidence="1">The sequence shown here is derived from an EMBL/GenBank/DDBJ whole genome shotgun (WGS) entry which is preliminary data.</text>
</comment>
<dbReference type="Proteomes" id="UP000232722">
    <property type="component" value="Unassembled WGS sequence"/>
</dbReference>